<dbReference type="AlphaFoldDB" id="A0A7T8K1D6"/>
<accession>A0A7T8K1D6</accession>
<name>A0A7T8K1D6_CALRO</name>
<reference evidence="2" key="1">
    <citation type="submission" date="2021-01" db="EMBL/GenBank/DDBJ databases">
        <title>Caligus Genome Assembly.</title>
        <authorList>
            <person name="Gallardo-Escarate C."/>
        </authorList>
    </citation>
    <scope>NUCLEOTIDE SEQUENCE [LARGE SCALE GENOMIC DNA]</scope>
</reference>
<evidence type="ECO:0000313" key="2">
    <source>
        <dbReference type="Proteomes" id="UP000595437"/>
    </source>
</evidence>
<sequence>MNWEGRPCVSRGSDCLCQTYGRIALFQAESPNLGDAPNIISEEEEGFPR</sequence>
<keyword evidence="2" id="KW-1185">Reference proteome</keyword>
<protein>
    <submittedName>
        <fullName evidence="1">Uncharacterized protein</fullName>
    </submittedName>
</protein>
<dbReference type="EMBL" id="CP045900">
    <property type="protein sequence ID" value="QQP42159.1"/>
    <property type="molecule type" value="Genomic_DNA"/>
</dbReference>
<proteinExistence type="predicted"/>
<evidence type="ECO:0000313" key="1">
    <source>
        <dbReference type="EMBL" id="QQP42159.1"/>
    </source>
</evidence>
<dbReference type="Proteomes" id="UP000595437">
    <property type="component" value="Chromosome 11"/>
</dbReference>
<organism evidence="1 2">
    <name type="scientific">Caligus rogercresseyi</name>
    <name type="common">Sea louse</name>
    <dbReference type="NCBI Taxonomy" id="217165"/>
    <lineage>
        <taxon>Eukaryota</taxon>
        <taxon>Metazoa</taxon>
        <taxon>Ecdysozoa</taxon>
        <taxon>Arthropoda</taxon>
        <taxon>Crustacea</taxon>
        <taxon>Multicrustacea</taxon>
        <taxon>Hexanauplia</taxon>
        <taxon>Copepoda</taxon>
        <taxon>Siphonostomatoida</taxon>
        <taxon>Caligidae</taxon>
        <taxon>Caligus</taxon>
    </lineage>
</organism>
<gene>
    <name evidence="1" type="ORF">FKW44_016738</name>
</gene>